<dbReference type="SFLD" id="SFLDS00003">
    <property type="entry name" value="Haloacid_Dehalogenase"/>
    <property type="match status" value="1"/>
</dbReference>
<evidence type="ECO:0000313" key="6">
    <source>
        <dbReference type="EMBL" id="HIR41030.1"/>
    </source>
</evidence>
<dbReference type="InterPro" id="IPR023198">
    <property type="entry name" value="PGP-like_dom2"/>
</dbReference>
<dbReference type="SUPFAM" id="SSF56784">
    <property type="entry name" value="HAD-like"/>
    <property type="match status" value="1"/>
</dbReference>
<dbReference type="GO" id="GO:0003824">
    <property type="term" value="F:catalytic activity"/>
    <property type="evidence" value="ECO:0007669"/>
    <property type="project" value="UniProtKB-ARBA"/>
</dbReference>
<accession>A0A9D1AIW9</accession>
<dbReference type="AlphaFoldDB" id="A0A9D1AIW9"/>
<dbReference type="InterPro" id="IPR006439">
    <property type="entry name" value="HAD-SF_hydro_IA"/>
</dbReference>
<sequence length="232" mass="25302">MTPAGLLFDFNGTLFLDNALNDAAWNQLAQLLRGFPFSEEEQRNFVRGKSNAAAVRRILGENTSEADCAKYSEQKEEIYLALCRDLQAQGKLSLAPGAEEFLEQAKILGYPRNIATSAQPGNVDYYFSAFGLDRWFDRDKVSCLLPGIPGKPAPDLYLRAAAAIGVKAQDCWVLEDAASGIQSAKNAGAAKIIAIGENDDARQILRDNPLVDQVISDFRQVALPKRSGVSCD</sequence>
<comment type="caution">
    <text evidence="6">The sequence shown here is derived from an EMBL/GenBank/DDBJ whole genome shotgun (WGS) entry which is preliminary data.</text>
</comment>
<keyword evidence="4" id="KW-0460">Magnesium</keyword>
<dbReference type="InterPro" id="IPR051600">
    <property type="entry name" value="Beta-PGM-like"/>
</dbReference>
<dbReference type="SFLD" id="SFLDG01129">
    <property type="entry name" value="C1.5:_HAD__Beta-PGM__Phosphata"/>
    <property type="match status" value="1"/>
</dbReference>
<dbReference type="InterPro" id="IPR036412">
    <property type="entry name" value="HAD-like_sf"/>
</dbReference>
<dbReference type="InterPro" id="IPR023214">
    <property type="entry name" value="HAD_sf"/>
</dbReference>
<dbReference type="PANTHER" id="PTHR46193">
    <property type="entry name" value="6-PHOSPHOGLUCONATE PHOSPHATASE"/>
    <property type="match status" value="1"/>
</dbReference>
<name>A0A9D1AIW9_9FIRM</name>
<evidence type="ECO:0000256" key="2">
    <source>
        <dbReference type="ARBA" id="ARBA00006171"/>
    </source>
</evidence>
<dbReference type="Gene3D" id="1.10.150.240">
    <property type="entry name" value="Putative phosphatase, domain 2"/>
    <property type="match status" value="1"/>
</dbReference>
<organism evidence="6 7">
    <name type="scientific">Candidatus Egerieicola pullicola</name>
    <dbReference type="NCBI Taxonomy" id="2840775"/>
    <lineage>
        <taxon>Bacteria</taxon>
        <taxon>Bacillati</taxon>
        <taxon>Bacillota</taxon>
        <taxon>Clostridia</taxon>
        <taxon>Eubacteriales</taxon>
        <taxon>Oscillospiraceae</taxon>
        <taxon>Oscillospiraceae incertae sedis</taxon>
        <taxon>Candidatus Egerieicola</taxon>
    </lineage>
</organism>
<evidence type="ECO:0000256" key="5">
    <source>
        <dbReference type="ARBA" id="ARBA00023277"/>
    </source>
</evidence>
<dbReference type="GO" id="GO:0046872">
    <property type="term" value="F:metal ion binding"/>
    <property type="evidence" value="ECO:0007669"/>
    <property type="project" value="UniProtKB-KW"/>
</dbReference>
<comment type="similarity">
    <text evidence="2">Belongs to the HAD-like hydrolase superfamily. CbbY/CbbZ/Gph/YieH family.</text>
</comment>
<keyword evidence="3" id="KW-0479">Metal-binding</keyword>
<dbReference type="NCBIfam" id="TIGR01509">
    <property type="entry name" value="HAD-SF-IA-v3"/>
    <property type="match status" value="1"/>
</dbReference>
<dbReference type="Pfam" id="PF00702">
    <property type="entry name" value="Hydrolase"/>
    <property type="match status" value="1"/>
</dbReference>
<gene>
    <name evidence="6" type="ORF">IAB36_04295</name>
</gene>
<reference evidence="6" key="1">
    <citation type="submission" date="2020-10" db="EMBL/GenBank/DDBJ databases">
        <authorList>
            <person name="Gilroy R."/>
        </authorList>
    </citation>
    <scope>NUCLEOTIDE SEQUENCE</scope>
    <source>
        <strain evidence="6">CHK184-25365</strain>
    </source>
</reference>
<proteinExistence type="inferred from homology"/>
<dbReference type="PANTHER" id="PTHR46193:SF18">
    <property type="entry name" value="HEXITOL PHOSPHATASE B"/>
    <property type="match status" value="1"/>
</dbReference>
<dbReference type="EMBL" id="DVGY01000093">
    <property type="protein sequence ID" value="HIR41030.1"/>
    <property type="molecule type" value="Genomic_DNA"/>
</dbReference>
<evidence type="ECO:0000256" key="3">
    <source>
        <dbReference type="ARBA" id="ARBA00022723"/>
    </source>
</evidence>
<keyword evidence="5" id="KW-0119">Carbohydrate metabolism</keyword>
<protein>
    <submittedName>
        <fullName evidence="6">HAD family phosphatase</fullName>
    </submittedName>
</protein>
<comment type="cofactor">
    <cofactor evidence="1">
        <name>Mg(2+)</name>
        <dbReference type="ChEBI" id="CHEBI:18420"/>
    </cofactor>
</comment>
<evidence type="ECO:0000256" key="1">
    <source>
        <dbReference type="ARBA" id="ARBA00001946"/>
    </source>
</evidence>
<evidence type="ECO:0000256" key="4">
    <source>
        <dbReference type="ARBA" id="ARBA00022842"/>
    </source>
</evidence>
<dbReference type="Proteomes" id="UP000886749">
    <property type="component" value="Unassembled WGS sequence"/>
</dbReference>
<evidence type="ECO:0000313" key="7">
    <source>
        <dbReference type="Proteomes" id="UP000886749"/>
    </source>
</evidence>
<dbReference type="Gene3D" id="3.40.50.1000">
    <property type="entry name" value="HAD superfamily/HAD-like"/>
    <property type="match status" value="1"/>
</dbReference>
<dbReference type="CDD" id="cd07505">
    <property type="entry name" value="HAD_BPGM-like"/>
    <property type="match status" value="1"/>
</dbReference>
<reference evidence="6" key="2">
    <citation type="journal article" date="2021" name="PeerJ">
        <title>Extensive microbial diversity within the chicken gut microbiome revealed by metagenomics and culture.</title>
        <authorList>
            <person name="Gilroy R."/>
            <person name="Ravi A."/>
            <person name="Getino M."/>
            <person name="Pursley I."/>
            <person name="Horton D.L."/>
            <person name="Alikhan N.F."/>
            <person name="Baker D."/>
            <person name="Gharbi K."/>
            <person name="Hall N."/>
            <person name="Watson M."/>
            <person name="Adriaenssens E.M."/>
            <person name="Foster-Nyarko E."/>
            <person name="Jarju S."/>
            <person name="Secka A."/>
            <person name="Antonio M."/>
            <person name="Oren A."/>
            <person name="Chaudhuri R.R."/>
            <person name="La Ragione R."/>
            <person name="Hildebrand F."/>
            <person name="Pallen M.J."/>
        </authorList>
    </citation>
    <scope>NUCLEOTIDE SEQUENCE</scope>
    <source>
        <strain evidence="6">CHK184-25365</strain>
    </source>
</reference>